<dbReference type="Proteomes" id="UP001049176">
    <property type="component" value="Chromosome 1"/>
</dbReference>
<dbReference type="InterPro" id="IPR024752">
    <property type="entry name" value="Myb/SANT-like_dom"/>
</dbReference>
<sequence>MPLGKQSKQMEADELLLLINGTQGGKKNAKKCQDHFKKLKDMYADVKWLRSKSGFDWDDKKNMVTASEESWKELNSENSQG</sequence>
<dbReference type="KEGG" id="more:E1B28_000844"/>
<protein>
    <recommendedName>
        <fullName evidence="1">Myb/SANT-like domain-containing protein</fullName>
    </recommendedName>
</protein>
<dbReference type="OrthoDB" id="76215at2759"/>
<dbReference type="GeneID" id="66069920"/>
<accession>A0A9P8AF19</accession>
<organism evidence="2 3">
    <name type="scientific">Marasmius oreades</name>
    <name type="common">fairy-ring Marasmius</name>
    <dbReference type="NCBI Taxonomy" id="181124"/>
    <lineage>
        <taxon>Eukaryota</taxon>
        <taxon>Fungi</taxon>
        <taxon>Dikarya</taxon>
        <taxon>Basidiomycota</taxon>
        <taxon>Agaricomycotina</taxon>
        <taxon>Agaricomycetes</taxon>
        <taxon>Agaricomycetidae</taxon>
        <taxon>Agaricales</taxon>
        <taxon>Marasmiineae</taxon>
        <taxon>Marasmiaceae</taxon>
        <taxon>Marasmius</taxon>
    </lineage>
</organism>
<keyword evidence="3" id="KW-1185">Reference proteome</keyword>
<dbReference type="Pfam" id="PF12776">
    <property type="entry name" value="Myb_DNA-bind_3"/>
    <property type="match status" value="1"/>
</dbReference>
<reference evidence="2" key="1">
    <citation type="journal article" date="2021" name="Genome Biol. Evol.">
        <title>The assembled and annotated genome of the fairy-ring fungus Marasmius oreades.</title>
        <authorList>
            <person name="Hiltunen M."/>
            <person name="Ament-Velasquez S.L."/>
            <person name="Johannesson H."/>
        </authorList>
    </citation>
    <scope>NUCLEOTIDE SEQUENCE</scope>
    <source>
        <strain evidence="2">03SP1</strain>
    </source>
</reference>
<evidence type="ECO:0000313" key="2">
    <source>
        <dbReference type="EMBL" id="KAG7098955.1"/>
    </source>
</evidence>
<dbReference type="EMBL" id="CM032181">
    <property type="protein sequence ID" value="KAG7098955.1"/>
    <property type="molecule type" value="Genomic_DNA"/>
</dbReference>
<proteinExistence type="predicted"/>
<dbReference type="AlphaFoldDB" id="A0A9P8AF19"/>
<feature type="domain" description="Myb/SANT-like" evidence="1">
    <location>
        <begin position="13"/>
        <end position="73"/>
    </location>
</feature>
<evidence type="ECO:0000259" key="1">
    <source>
        <dbReference type="Pfam" id="PF12776"/>
    </source>
</evidence>
<comment type="caution">
    <text evidence="2">The sequence shown here is derived from an EMBL/GenBank/DDBJ whole genome shotgun (WGS) entry which is preliminary data.</text>
</comment>
<dbReference type="RefSeq" id="XP_043015425.1">
    <property type="nucleotide sequence ID" value="XM_043146720.1"/>
</dbReference>
<gene>
    <name evidence="2" type="ORF">E1B28_000844</name>
</gene>
<name>A0A9P8AF19_9AGAR</name>
<evidence type="ECO:0000313" key="3">
    <source>
        <dbReference type="Proteomes" id="UP001049176"/>
    </source>
</evidence>